<evidence type="ECO:0000313" key="1">
    <source>
        <dbReference type="EMBL" id="WBO23154.1"/>
    </source>
</evidence>
<dbReference type="RefSeq" id="WP_270077789.1">
    <property type="nucleotide sequence ID" value="NZ_CP115174.1"/>
</dbReference>
<proteinExistence type="predicted"/>
<reference evidence="1 2" key="1">
    <citation type="submission" date="2022-12" db="EMBL/GenBank/DDBJ databases">
        <title>Sphingomonas abieness sp. nov., an endophytic bacterium isolated from Abies koreana.</title>
        <authorList>
            <person name="Jiang L."/>
            <person name="Lee J."/>
        </authorList>
    </citation>
    <scope>NUCLEOTIDE SEQUENCE [LARGE SCALE GENOMIC DNA]</scope>
    <source>
        <strain evidence="2">PAMB 00755</strain>
    </source>
</reference>
<organism evidence="1 2">
    <name type="scientific">Sphingomonas abietis</name>
    <dbReference type="NCBI Taxonomy" id="3012344"/>
    <lineage>
        <taxon>Bacteria</taxon>
        <taxon>Pseudomonadati</taxon>
        <taxon>Pseudomonadota</taxon>
        <taxon>Alphaproteobacteria</taxon>
        <taxon>Sphingomonadales</taxon>
        <taxon>Sphingomonadaceae</taxon>
        <taxon>Sphingomonas</taxon>
    </lineage>
</organism>
<dbReference type="Proteomes" id="UP001210865">
    <property type="component" value="Chromosome"/>
</dbReference>
<keyword evidence="2" id="KW-1185">Reference proteome</keyword>
<sequence>MVASKLRLLAQMRALLRAALEISERSGEHLISAHIGQIFGHLSRKIRLHEAALEAHGASFHPDNEIFYSAIDQTSILKDHIGAAISLCEILREAVAAEHLDTALQSISLRPALGCRAND</sequence>
<accession>A0ABY7NNP9</accession>
<dbReference type="EMBL" id="CP115174">
    <property type="protein sequence ID" value="WBO23154.1"/>
    <property type="molecule type" value="Genomic_DNA"/>
</dbReference>
<evidence type="ECO:0000313" key="2">
    <source>
        <dbReference type="Proteomes" id="UP001210865"/>
    </source>
</evidence>
<gene>
    <name evidence="1" type="ORF">PBT88_03160</name>
</gene>
<protein>
    <submittedName>
        <fullName evidence="1">Uncharacterized protein</fullName>
    </submittedName>
</protein>
<name>A0ABY7NNP9_9SPHN</name>